<dbReference type="Pfam" id="PF06182">
    <property type="entry name" value="ABC2_membrane_6"/>
    <property type="match status" value="1"/>
</dbReference>
<comment type="caution">
    <text evidence="2">The sequence shown here is derived from an EMBL/GenBank/DDBJ whole genome shotgun (WGS) entry which is preliminary data.</text>
</comment>
<feature type="transmembrane region" description="Helical" evidence="1">
    <location>
        <begin position="107"/>
        <end position="128"/>
    </location>
</feature>
<dbReference type="EMBL" id="MEXH01000002">
    <property type="protein sequence ID" value="OGC92981.1"/>
    <property type="molecule type" value="Genomic_DNA"/>
</dbReference>
<gene>
    <name evidence="2" type="ORF">A2876_00315</name>
</gene>
<evidence type="ECO:0008006" key="4">
    <source>
        <dbReference type="Google" id="ProtNLM"/>
    </source>
</evidence>
<name>A0A1F4YGD2_9BACT</name>
<dbReference type="Proteomes" id="UP000178176">
    <property type="component" value="Unassembled WGS sequence"/>
</dbReference>
<reference evidence="2 3" key="1">
    <citation type="journal article" date="2016" name="Nat. Commun.">
        <title>Thousands of microbial genomes shed light on interconnected biogeochemical processes in an aquifer system.</title>
        <authorList>
            <person name="Anantharaman K."/>
            <person name="Brown C.T."/>
            <person name="Hug L.A."/>
            <person name="Sharon I."/>
            <person name="Castelle C.J."/>
            <person name="Probst A.J."/>
            <person name="Thomas B.C."/>
            <person name="Singh A."/>
            <person name="Wilkins M.J."/>
            <person name="Karaoz U."/>
            <person name="Brodie E.L."/>
            <person name="Williams K.H."/>
            <person name="Hubbard S.S."/>
            <person name="Banfield J.F."/>
        </authorList>
    </citation>
    <scope>NUCLEOTIDE SEQUENCE [LARGE SCALE GENOMIC DNA]</scope>
</reference>
<organism evidence="2 3">
    <name type="scientific">Candidatus Amesbacteria bacterium RIFCSPHIGHO2_01_FULL_48_32b</name>
    <dbReference type="NCBI Taxonomy" id="1797253"/>
    <lineage>
        <taxon>Bacteria</taxon>
        <taxon>Candidatus Amesiibacteriota</taxon>
    </lineage>
</organism>
<evidence type="ECO:0000256" key="1">
    <source>
        <dbReference type="SAM" id="Phobius"/>
    </source>
</evidence>
<dbReference type="AlphaFoldDB" id="A0A1F4YGD2"/>
<proteinExistence type="predicted"/>
<evidence type="ECO:0000313" key="3">
    <source>
        <dbReference type="Proteomes" id="UP000178176"/>
    </source>
</evidence>
<feature type="transmembrane region" description="Helical" evidence="1">
    <location>
        <begin position="140"/>
        <end position="168"/>
    </location>
</feature>
<keyword evidence="1" id="KW-0472">Membrane</keyword>
<feature type="transmembrane region" description="Helical" evidence="1">
    <location>
        <begin position="22"/>
        <end position="39"/>
    </location>
</feature>
<feature type="transmembrane region" description="Helical" evidence="1">
    <location>
        <begin position="180"/>
        <end position="200"/>
    </location>
</feature>
<protein>
    <recommendedName>
        <fullName evidence="4">ABC transporter permease</fullName>
    </recommendedName>
</protein>
<dbReference type="PANTHER" id="PTHR36832">
    <property type="entry name" value="SLR1174 PROTEIN-RELATED"/>
    <property type="match status" value="1"/>
</dbReference>
<dbReference type="PANTHER" id="PTHR36832:SF1">
    <property type="entry name" value="SLR1174 PROTEIN"/>
    <property type="match status" value="1"/>
</dbReference>
<keyword evidence="1" id="KW-1133">Transmembrane helix</keyword>
<feature type="transmembrane region" description="Helical" evidence="1">
    <location>
        <begin position="220"/>
        <end position="245"/>
    </location>
</feature>
<sequence>MRKYLAFFTAEWQQALNYRPEAFVWFILEFIPLVVMLNLSDYLKTSGRLTHSQYSQLVLYFVINLFISRLSSIHFEDNLIDDIKDGKISPSLLKPFSFFWHLLPREATWRLAGLMYLLPSMLVIWPLIKSLEYPKLLPANLIIVVLFLAIAFLQRFFLAWIISIPAFWIDQSKALVHFKWMAEGIFGGAWLPLYLFPSWWQNLARHTPFYYWFYFPAQVLLGNVTEFLTPLILSSAWMIMLYFLASKFWHKAIRYYSSVGG</sequence>
<dbReference type="InterPro" id="IPR010390">
    <property type="entry name" value="ABC-2_transporter-like"/>
</dbReference>
<keyword evidence="1" id="KW-0812">Transmembrane</keyword>
<accession>A0A1F4YGD2</accession>
<evidence type="ECO:0000313" key="2">
    <source>
        <dbReference type="EMBL" id="OGC92981.1"/>
    </source>
</evidence>